<name>A0ABR3KMG2_TRISP</name>
<protein>
    <submittedName>
        <fullName evidence="3">Smoothelin-like protein</fullName>
    </submittedName>
</protein>
<accession>A0ABR3KMG2</accession>
<evidence type="ECO:0000313" key="4">
    <source>
        <dbReference type="Proteomes" id="UP001558632"/>
    </source>
</evidence>
<keyword evidence="1" id="KW-0472">Membrane</keyword>
<dbReference type="PROSITE" id="PS50021">
    <property type="entry name" value="CH"/>
    <property type="match status" value="1"/>
</dbReference>
<evidence type="ECO:0000256" key="1">
    <source>
        <dbReference type="SAM" id="Phobius"/>
    </source>
</evidence>
<keyword evidence="1" id="KW-1133">Transmembrane helix</keyword>
<comment type="caution">
    <text evidence="3">The sequence shown here is derived from an EMBL/GenBank/DDBJ whole genome shotgun (WGS) entry which is preliminary data.</text>
</comment>
<sequence length="355" mass="39581">AVVVHCTVVDWHSEIRRSTQQETVNFHSPVFPINFPTGSFNQLIIIICFITCTSTACWINNKKFTNQCYGLLTIQAASNKPTISGAHSDEAELCKALDNGFVPATEKERVMEGKTATCAKDKEIVTFACQIRRVLEDDGLLYQNPFCPDNVLRLARKYQVALNRQNKVSTEKTNSNSALAKDAVVGDNQKFSGRDIISSNQIDRRSISFKSALLGMSSSDIAPKASNGTTSNASNKTTVIARSPSAIKEALLRWCQIKTKDYKNINITNFSSSWANGMAFCALIHHFYPDAFDFNALDPAQRKENLALAFQVAEKYGGIVPLLEVEDMLLMGDHPDYKCIFTYVQSFYRQLRNAD</sequence>
<feature type="non-terminal residue" evidence="3">
    <location>
        <position position="1"/>
    </location>
</feature>
<organism evidence="3 4">
    <name type="scientific">Trichinella spiralis</name>
    <name type="common">Trichina worm</name>
    <dbReference type="NCBI Taxonomy" id="6334"/>
    <lineage>
        <taxon>Eukaryota</taxon>
        <taxon>Metazoa</taxon>
        <taxon>Ecdysozoa</taxon>
        <taxon>Nematoda</taxon>
        <taxon>Enoplea</taxon>
        <taxon>Dorylaimia</taxon>
        <taxon>Trichinellida</taxon>
        <taxon>Trichinellidae</taxon>
        <taxon>Trichinella</taxon>
    </lineage>
</organism>
<dbReference type="PANTHER" id="PTHR23167:SF88">
    <property type="entry name" value="CALPONIN-HOMOLOGY (CH) DOMAIN-CONTAINING PROTEIN"/>
    <property type="match status" value="1"/>
</dbReference>
<reference evidence="3 4" key="1">
    <citation type="submission" date="2024-07" db="EMBL/GenBank/DDBJ databases">
        <title>Enhanced genomic and transcriptomic resources for Trichinella pseudospiralis and T. spiralis underpin the discovery of pronounced molecular differences between stages and species.</title>
        <authorList>
            <person name="Pasi K.K."/>
            <person name="La Rosa G."/>
            <person name="Gomez-Morales M.A."/>
            <person name="Tosini F."/>
            <person name="Sumanam S."/>
            <person name="Young N.D."/>
            <person name="Chang B.C."/>
            <person name="Robin G.B."/>
        </authorList>
    </citation>
    <scope>NUCLEOTIDE SEQUENCE [LARGE SCALE GENOMIC DNA]</scope>
    <source>
        <strain evidence="3">ISS534</strain>
    </source>
</reference>
<dbReference type="EMBL" id="JBEUSY010000262">
    <property type="protein sequence ID" value="KAL1239923.1"/>
    <property type="molecule type" value="Genomic_DNA"/>
</dbReference>
<keyword evidence="1" id="KW-0812">Transmembrane</keyword>
<dbReference type="InterPro" id="IPR001715">
    <property type="entry name" value="CH_dom"/>
</dbReference>
<evidence type="ECO:0000313" key="3">
    <source>
        <dbReference type="EMBL" id="KAL1239923.1"/>
    </source>
</evidence>
<evidence type="ECO:0000259" key="2">
    <source>
        <dbReference type="PROSITE" id="PS50021"/>
    </source>
</evidence>
<gene>
    <name evidence="3" type="ORF">TSPI_01590</name>
</gene>
<dbReference type="CDD" id="cd21200">
    <property type="entry name" value="CH_SMTN-like"/>
    <property type="match status" value="1"/>
</dbReference>
<dbReference type="PANTHER" id="PTHR23167">
    <property type="entry name" value="CALPONIN HOMOLOGY DOMAIN-CONTAINING PROTEIN DDB_G0272472-RELATED"/>
    <property type="match status" value="1"/>
</dbReference>
<dbReference type="Gene3D" id="1.10.418.10">
    <property type="entry name" value="Calponin-like domain"/>
    <property type="match status" value="1"/>
</dbReference>
<dbReference type="InterPro" id="IPR036872">
    <property type="entry name" value="CH_dom_sf"/>
</dbReference>
<dbReference type="InterPro" id="IPR050540">
    <property type="entry name" value="F-actin_Monoox_Mical"/>
</dbReference>
<dbReference type="SUPFAM" id="SSF47576">
    <property type="entry name" value="Calponin-homology domain, CH-domain"/>
    <property type="match status" value="1"/>
</dbReference>
<proteinExistence type="predicted"/>
<feature type="domain" description="Calponin-homology (CH)" evidence="2">
    <location>
        <begin position="245"/>
        <end position="352"/>
    </location>
</feature>
<keyword evidence="4" id="KW-1185">Reference proteome</keyword>
<dbReference type="SMART" id="SM00033">
    <property type="entry name" value="CH"/>
    <property type="match status" value="1"/>
</dbReference>
<dbReference type="Pfam" id="PF00307">
    <property type="entry name" value="CH"/>
    <property type="match status" value="1"/>
</dbReference>
<dbReference type="Proteomes" id="UP001558632">
    <property type="component" value="Unassembled WGS sequence"/>
</dbReference>
<feature type="transmembrane region" description="Helical" evidence="1">
    <location>
        <begin position="40"/>
        <end position="59"/>
    </location>
</feature>